<accession>A0A645CEX3</accession>
<comment type="caution">
    <text evidence="1">The sequence shown here is derived from an EMBL/GenBank/DDBJ whole genome shotgun (WGS) entry which is preliminary data.</text>
</comment>
<dbReference type="GO" id="GO:0006310">
    <property type="term" value="P:DNA recombination"/>
    <property type="evidence" value="ECO:0007669"/>
    <property type="project" value="InterPro"/>
</dbReference>
<evidence type="ECO:0000313" key="1">
    <source>
        <dbReference type="EMBL" id="MPM75470.1"/>
    </source>
</evidence>
<dbReference type="NCBIfam" id="TIGR00613">
    <property type="entry name" value="reco"/>
    <property type="match status" value="1"/>
</dbReference>
<dbReference type="PANTHER" id="PTHR33991">
    <property type="entry name" value="DNA REPAIR PROTEIN RECO"/>
    <property type="match status" value="1"/>
</dbReference>
<dbReference type="SUPFAM" id="SSF57863">
    <property type="entry name" value="ArfGap/RecO-like zinc finger"/>
    <property type="match status" value="1"/>
</dbReference>
<dbReference type="InterPro" id="IPR003717">
    <property type="entry name" value="RecO"/>
</dbReference>
<sequence>MLLAEGEGPIRCWAKAAGRIKSPLLAASSVYTYGRYTLNRRCERVTVRQAEVIESFFDLRKDIAALAAAGFVVELCLSLTVEGQQDDGLLRLTLNALYALSRGMAGCDAILAAYTFRALTGAGYMPHLDGCVRCGRQDEAYAFSPLDGGLVCRRCAPDAKPLPGAAIDAIRYITTCEDKKLYMFKTQGGLDNQLAALAAEYAQNQLARPFETYTFYRNIHSPQGR</sequence>
<dbReference type="InterPro" id="IPR042242">
    <property type="entry name" value="RecO_C"/>
</dbReference>
<dbReference type="InterPro" id="IPR037278">
    <property type="entry name" value="ARFGAP/RecO"/>
</dbReference>
<dbReference type="Gene3D" id="6.20.220.20">
    <property type="entry name" value="Recombination protein O, zinc-binding domain"/>
    <property type="match status" value="1"/>
</dbReference>
<reference evidence="1" key="1">
    <citation type="submission" date="2019-08" db="EMBL/GenBank/DDBJ databases">
        <authorList>
            <person name="Kucharzyk K."/>
            <person name="Murdoch R.W."/>
            <person name="Higgins S."/>
            <person name="Loffler F."/>
        </authorList>
    </citation>
    <scope>NUCLEOTIDE SEQUENCE</scope>
</reference>
<dbReference type="EMBL" id="VSSQ01026645">
    <property type="protein sequence ID" value="MPM75470.1"/>
    <property type="molecule type" value="Genomic_DNA"/>
</dbReference>
<protein>
    <submittedName>
        <fullName evidence="1">DNA repair protein RecO</fullName>
    </submittedName>
</protein>
<dbReference type="PANTHER" id="PTHR33991:SF1">
    <property type="entry name" value="DNA REPAIR PROTEIN RECO"/>
    <property type="match status" value="1"/>
</dbReference>
<name>A0A645CEX3_9ZZZZ</name>
<dbReference type="Gene3D" id="1.20.1440.120">
    <property type="entry name" value="Recombination protein O, C-terminal domain"/>
    <property type="match status" value="1"/>
</dbReference>
<dbReference type="GO" id="GO:0006302">
    <property type="term" value="P:double-strand break repair"/>
    <property type="evidence" value="ECO:0007669"/>
    <property type="project" value="TreeGrafter"/>
</dbReference>
<gene>
    <name evidence="1" type="primary">recO_32</name>
    <name evidence="1" type="ORF">SDC9_122463</name>
</gene>
<proteinExistence type="predicted"/>
<dbReference type="AlphaFoldDB" id="A0A645CEX3"/>
<dbReference type="Pfam" id="PF02565">
    <property type="entry name" value="RecO_C"/>
    <property type="match status" value="1"/>
</dbReference>
<dbReference type="GO" id="GO:0043590">
    <property type="term" value="C:bacterial nucleoid"/>
    <property type="evidence" value="ECO:0007669"/>
    <property type="project" value="TreeGrafter"/>
</dbReference>
<organism evidence="1">
    <name type="scientific">bioreactor metagenome</name>
    <dbReference type="NCBI Taxonomy" id="1076179"/>
    <lineage>
        <taxon>unclassified sequences</taxon>
        <taxon>metagenomes</taxon>
        <taxon>ecological metagenomes</taxon>
    </lineage>
</organism>